<gene>
    <name evidence="2" type="ORF">GNP35_11795</name>
</gene>
<dbReference type="EMBL" id="WOCD01000005">
    <property type="protein sequence ID" value="MUH73104.1"/>
    <property type="molecule type" value="Genomic_DNA"/>
</dbReference>
<keyword evidence="1" id="KW-0732">Signal</keyword>
<dbReference type="RefSeq" id="WP_155696298.1">
    <property type="nucleotide sequence ID" value="NZ_WOCD01000005.1"/>
</dbReference>
<comment type="caution">
    <text evidence="2">The sequence shown here is derived from an EMBL/GenBank/DDBJ whole genome shotgun (WGS) entry which is preliminary data.</text>
</comment>
<organism evidence="2 3">
    <name type="scientific">Psychrosphaera haliotis</name>
    <dbReference type="NCBI Taxonomy" id="555083"/>
    <lineage>
        <taxon>Bacteria</taxon>
        <taxon>Pseudomonadati</taxon>
        <taxon>Pseudomonadota</taxon>
        <taxon>Gammaproteobacteria</taxon>
        <taxon>Alteromonadales</taxon>
        <taxon>Pseudoalteromonadaceae</taxon>
        <taxon>Psychrosphaera</taxon>
    </lineage>
</organism>
<dbReference type="SUPFAM" id="SSF56935">
    <property type="entry name" value="Porins"/>
    <property type="match status" value="1"/>
</dbReference>
<evidence type="ECO:0008006" key="4">
    <source>
        <dbReference type="Google" id="ProtNLM"/>
    </source>
</evidence>
<dbReference type="AlphaFoldDB" id="A0A6N8FAF1"/>
<evidence type="ECO:0000256" key="1">
    <source>
        <dbReference type="SAM" id="SignalP"/>
    </source>
</evidence>
<evidence type="ECO:0000313" key="3">
    <source>
        <dbReference type="Proteomes" id="UP000439994"/>
    </source>
</evidence>
<feature type="chain" id="PRO_5027001721" description="Outer membrane beta-barrel protein" evidence="1">
    <location>
        <begin position="24"/>
        <end position="413"/>
    </location>
</feature>
<reference evidence="2 3" key="1">
    <citation type="submission" date="2019-11" db="EMBL/GenBank/DDBJ databases">
        <title>P. haliotis isolates from Z. marina roots.</title>
        <authorList>
            <person name="Cohen M."/>
            <person name="Jospin G."/>
            <person name="Eisen J.A."/>
            <person name="Coil D.A."/>
        </authorList>
    </citation>
    <scope>NUCLEOTIDE SEQUENCE [LARGE SCALE GENOMIC DNA]</scope>
    <source>
        <strain evidence="2 3">UCD-MCMsp1aY</strain>
    </source>
</reference>
<sequence length="413" mass="47533">MKIKNLPYIITSLALIASINVAAEISTKSLVEASLRINNNETDWLKSWLDKGVGVHRYSDDFQLTLDQVLTEVNVDISTDFSIISTIQYTPDGDSKLGFNEAYINYQPLSQGLKHQVKVGYFYPQFSLENSDIGWTSPYTFNFSAINSWVGEEIKPLGFEWQFKRPGRKYNSNFSYTGVISAYVQNDGVASLLAWRGWAIHNRQSVVGEKVHFANYFQFQPVENPNPSYVDINDETDGRVGYYVGGHVQYQRSTDVRVYYYDNKADPFSIETDMQYGWRTRFISASFLHKLTPQFRLLGQYMSGDTEMGDRQNGVHNDFSSWYLLAHYKLNKHRASIRYDKFSVTDNDVTPYDPNESKGNSVTASYRYQASKSLQIGAEITITKSENKNRELWSGWQAKQDQASYSFTTQYRF</sequence>
<name>A0A6N8FAF1_9GAMM</name>
<accession>A0A6N8FAF1</accession>
<proteinExistence type="predicted"/>
<keyword evidence="3" id="KW-1185">Reference proteome</keyword>
<protein>
    <recommendedName>
        <fullName evidence="4">Outer membrane beta-barrel protein</fullName>
    </recommendedName>
</protein>
<feature type="signal peptide" evidence="1">
    <location>
        <begin position="1"/>
        <end position="23"/>
    </location>
</feature>
<dbReference type="Proteomes" id="UP000439994">
    <property type="component" value="Unassembled WGS sequence"/>
</dbReference>
<dbReference type="OrthoDB" id="7531957at2"/>
<evidence type="ECO:0000313" key="2">
    <source>
        <dbReference type="EMBL" id="MUH73104.1"/>
    </source>
</evidence>